<reference evidence="1 2" key="1">
    <citation type="submission" date="2016-08" db="EMBL/GenBank/DDBJ databases">
        <title>Hymenobacter coccineus sp. nov., Hymenobacter lapidarius sp. nov. and Hymenobacter glacialis sp. nov., isolated from Antarctic soil.</title>
        <authorList>
            <person name="Sedlacek I."/>
            <person name="Kralova S."/>
            <person name="Kyrova K."/>
            <person name="Maslanova I."/>
            <person name="Stankova E."/>
            <person name="Vrbovska V."/>
            <person name="Nemec M."/>
            <person name="Bartak M."/>
            <person name="Svec P."/>
            <person name="Busse H.-J."/>
            <person name="Pantucek R."/>
        </authorList>
    </citation>
    <scope>NUCLEOTIDE SEQUENCE [LARGE SCALE GENOMIC DNA]</scope>
    <source>
        <strain evidence="1 2">CCM 8643</strain>
    </source>
</reference>
<proteinExistence type="predicted"/>
<accession>A0A1G1TF53</accession>
<dbReference type="OrthoDB" id="9801870at2"/>
<dbReference type="EMBL" id="MDZB01000014">
    <property type="protein sequence ID" value="OGX89479.1"/>
    <property type="molecule type" value="Genomic_DNA"/>
</dbReference>
<dbReference type="PIRSF" id="PIRSF008546">
    <property type="entry name" value="UCP008546"/>
    <property type="match status" value="1"/>
</dbReference>
<sequence length="141" mass="15746">MGTTNNMQRFVDAQASSYQTALSEIKNGKKRSHWMWYIFPQIQGLGLSETARFYALADVREAAAYLAHPVLGSRLLEISRALLRLESADARHILGSPDDLKLKSSMTLFALVGTDPVFQQVLNKFYQGSPDDKTLRIVAAQ</sequence>
<dbReference type="AlphaFoldDB" id="A0A1G1TF53"/>
<evidence type="ECO:0000313" key="1">
    <source>
        <dbReference type="EMBL" id="OGX89479.1"/>
    </source>
</evidence>
<protein>
    <submittedName>
        <fullName evidence="1">Calpastatin</fullName>
    </submittedName>
</protein>
<evidence type="ECO:0000313" key="2">
    <source>
        <dbReference type="Proteomes" id="UP000176294"/>
    </source>
</evidence>
<dbReference type="InterPro" id="IPR014937">
    <property type="entry name" value="DUF1810"/>
</dbReference>
<organism evidence="1 2">
    <name type="scientific">Hymenobacter lapidarius</name>
    <dbReference type="NCBI Taxonomy" id="1908237"/>
    <lineage>
        <taxon>Bacteria</taxon>
        <taxon>Pseudomonadati</taxon>
        <taxon>Bacteroidota</taxon>
        <taxon>Cytophagia</taxon>
        <taxon>Cytophagales</taxon>
        <taxon>Hymenobacteraceae</taxon>
        <taxon>Hymenobacter</taxon>
    </lineage>
</organism>
<dbReference type="InterPro" id="IPR036287">
    <property type="entry name" value="Rv1873-like_sf"/>
</dbReference>
<gene>
    <name evidence="1" type="ORF">BEN47_19640</name>
</gene>
<comment type="caution">
    <text evidence="1">The sequence shown here is derived from an EMBL/GenBank/DDBJ whole genome shotgun (WGS) entry which is preliminary data.</text>
</comment>
<dbReference type="Gene3D" id="1.25.40.380">
    <property type="entry name" value="Protein of unknown function DUF1810"/>
    <property type="match status" value="1"/>
</dbReference>
<name>A0A1G1TF53_9BACT</name>
<dbReference type="Proteomes" id="UP000176294">
    <property type="component" value="Unassembled WGS sequence"/>
</dbReference>
<dbReference type="SUPFAM" id="SSF140736">
    <property type="entry name" value="Rv1873-like"/>
    <property type="match status" value="1"/>
</dbReference>
<keyword evidence="2" id="KW-1185">Reference proteome</keyword>
<dbReference type="Pfam" id="PF08837">
    <property type="entry name" value="DUF1810"/>
    <property type="match status" value="1"/>
</dbReference>